<dbReference type="EMBL" id="JBHUEH010000032">
    <property type="protein sequence ID" value="MFD1888109.1"/>
    <property type="molecule type" value="Genomic_DNA"/>
</dbReference>
<proteinExistence type="predicted"/>
<gene>
    <name evidence="1" type="ORF">ACFSC9_21730</name>
</gene>
<dbReference type="SUPFAM" id="SSF55729">
    <property type="entry name" value="Acyl-CoA N-acyltransferases (Nat)"/>
    <property type="match status" value="1"/>
</dbReference>
<name>A0ABW4RR17_9BACL</name>
<dbReference type="Gene3D" id="3.40.630.30">
    <property type="match status" value="1"/>
</dbReference>
<comment type="caution">
    <text evidence="1">The sequence shown here is derived from an EMBL/GenBank/DDBJ whole genome shotgun (WGS) entry which is preliminary data.</text>
</comment>
<dbReference type="Proteomes" id="UP001597233">
    <property type="component" value="Unassembled WGS sequence"/>
</dbReference>
<dbReference type="RefSeq" id="WP_347323624.1">
    <property type="nucleotide sequence ID" value="NZ_JBCGUH010000002.1"/>
</dbReference>
<evidence type="ECO:0000313" key="2">
    <source>
        <dbReference type="Proteomes" id="UP001597233"/>
    </source>
</evidence>
<reference evidence="2" key="1">
    <citation type="journal article" date="2019" name="Int. J. Syst. Evol. Microbiol.">
        <title>The Global Catalogue of Microorganisms (GCM) 10K type strain sequencing project: providing services to taxonomists for standard genome sequencing and annotation.</title>
        <authorList>
            <consortium name="The Broad Institute Genomics Platform"/>
            <consortium name="The Broad Institute Genome Sequencing Center for Infectious Disease"/>
            <person name="Wu L."/>
            <person name="Ma J."/>
        </authorList>
    </citation>
    <scope>NUCLEOTIDE SEQUENCE [LARGE SCALE GENOMIC DNA]</scope>
    <source>
        <strain evidence="2">CCUG 54950</strain>
    </source>
</reference>
<accession>A0ABW4RR17</accession>
<dbReference type="InterPro" id="IPR016181">
    <property type="entry name" value="Acyl_CoA_acyltransferase"/>
</dbReference>
<sequence length="55" mass="6578">MPQCNRIEAKVLPAHINSIKLLQKLHVVFENTLREYDENNRQFNNLHMYARLKAN</sequence>
<keyword evidence="2" id="KW-1185">Reference proteome</keyword>
<evidence type="ECO:0000313" key="1">
    <source>
        <dbReference type="EMBL" id="MFD1888109.1"/>
    </source>
</evidence>
<organism evidence="1 2">
    <name type="scientific">Paenibacillus wenxiniae</name>
    <dbReference type="NCBI Taxonomy" id="1636843"/>
    <lineage>
        <taxon>Bacteria</taxon>
        <taxon>Bacillati</taxon>
        <taxon>Bacillota</taxon>
        <taxon>Bacilli</taxon>
        <taxon>Bacillales</taxon>
        <taxon>Paenibacillaceae</taxon>
        <taxon>Paenibacillus</taxon>
    </lineage>
</organism>
<protein>
    <submittedName>
        <fullName evidence="1">GNAT family protein</fullName>
    </submittedName>
</protein>